<dbReference type="OrthoDB" id="274765at2759"/>
<evidence type="ECO:0000313" key="5">
    <source>
        <dbReference type="Proteomes" id="UP000008312"/>
    </source>
</evidence>
<keyword evidence="5" id="KW-1185">Reference proteome</keyword>
<dbReference type="InterPro" id="IPR000218">
    <property type="entry name" value="Ribosomal_uL14"/>
</dbReference>
<dbReference type="GO" id="GO:1990904">
    <property type="term" value="C:ribonucleoprotein complex"/>
    <property type="evidence" value="ECO:0007669"/>
    <property type="project" value="UniProtKB-KW"/>
</dbReference>
<dbReference type="GO" id="GO:0006412">
    <property type="term" value="P:translation"/>
    <property type="evidence" value="ECO:0007669"/>
    <property type="project" value="InterPro"/>
</dbReference>
<evidence type="ECO:0000313" key="4">
    <source>
        <dbReference type="EMBL" id="CBK23824.2"/>
    </source>
</evidence>
<dbReference type="HAMAP" id="MF_01367">
    <property type="entry name" value="Ribosomal_uL14"/>
    <property type="match status" value="1"/>
</dbReference>
<dbReference type="SMART" id="SM01374">
    <property type="entry name" value="Ribosomal_L14"/>
    <property type="match status" value="1"/>
</dbReference>
<name>D8M6Y5_BLAHO</name>
<dbReference type="EMBL" id="FN668664">
    <property type="protein sequence ID" value="CBK23824.2"/>
    <property type="molecule type" value="Genomic_DNA"/>
</dbReference>
<dbReference type="InParanoid" id="D8M6Y5"/>
<dbReference type="Gene3D" id="2.40.150.20">
    <property type="entry name" value="Ribosomal protein L14"/>
    <property type="match status" value="1"/>
</dbReference>
<dbReference type="RefSeq" id="XP_012897872.1">
    <property type="nucleotide sequence ID" value="XM_013042418.1"/>
</dbReference>
<reference evidence="4" key="1">
    <citation type="submission" date="2010-02" db="EMBL/GenBank/DDBJ databases">
        <title>Sequencing and annotation of the Blastocystis hominis genome.</title>
        <authorList>
            <person name="Wincker P."/>
        </authorList>
    </citation>
    <scope>NUCLEOTIDE SEQUENCE</scope>
    <source>
        <strain evidence="4">Singapore isolate B</strain>
    </source>
</reference>
<gene>
    <name evidence="4" type="ORF">GSBLH_T00003635001</name>
</gene>
<proteinExistence type="inferred from homology"/>
<keyword evidence="3" id="KW-0687">Ribonucleoprotein</keyword>
<dbReference type="Proteomes" id="UP000008312">
    <property type="component" value="Unassembled WGS sequence"/>
</dbReference>
<dbReference type="GO" id="GO:0005840">
    <property type="term" value="C:ribosome"/>
    <property type="evidence" value="ECO:0007669"/>
    <property type="project" value="UniProtKB-KW"/>
</dbReference>
<evidence type="ECO:0000256" key="1">
    <source>
        <dbReference type="ARBA" id="ARBA00010745"/>
    </source>
</evidence>
<dbReference type="SUPFAM" id="SSF50193">
    <property type="entry name" value="Ribosomal protein L14"/>
    <property type="match status" value="1"/>
</dbReference>
<accession>D8M6Y5</accession>
<dbReference type="Pfam" id="PF00238">
    <property type="entry name" value="Ribosomal_L14"/>
    <property type="match status" value="1"/>
</dbReference>
<evidence type="ECO:0008006" key="6">
    <source>
        <dbReference type="Google" id="ProtNLM"/>
    </source>
</evidence>
<dbReference type="GeneID" id="24920720"/>
<dbReference type="GO" id="GO:0003735">
    <property type="term" value="F:structural constituent of ribosome"/>
    <property type="evidence" value="ECO:0007669"/>
    <property type="project" value="InterPro"/>
</dbReference>
<organism evidence="4">
    <name type="scientific">Blastocystis hominis</name>
    <dbReference type="NCBI Taxonomy" id="12968"/>
    <lineage>
        <taxon>Eukaryota</taxon>
        <taxon>Sar</taxon>
        <taxon>Stramenopiles</taxon>
        <taxon>Bigyra</taxon>
        <taxon>Opalozoa</taxon>
        <taxon>Opalinata</taxon>
        <taxon>Blastocystidae</taxon>
        <taxon>Blastocystis</taxon>
    </lineage>
</organism>
<dbReference type="AlphaFoldDB" id="D8M6Y5"/>
<dbReference type="InterPro" id="IPR036853">
    <property type="entry name" value="Ribosomal_uL14_sf"/>
</dbReference>
<protein>
    <recommendedName>
        <fullName evidence="6">Ribosomal protein L14</fullName>
    </recommendedName>
</protein>
<keyword evidence="2" id="KW-0689">Ribosomal protein</keyword>
<sequence>MIQNCSKLKVYDNSGASIVKCFKNLKYKNNNKLNAIVKVSVKELKLHRKTSIKKGQIYNALILKSRYNLPRFNGQKILFETNGCILIDNINFKNKKNRNKINVIGSTVTGLVLKEFRIYSIKLNMNAINIL</sequence>
<evidence type="ECO:0000256" key="2">
    <source>
        <dbReference type="ARBA" id="ARBA00022980"/>
    </source>
</evidence>
<evidence type="ECO:0000256" key="3">
    <source>
        <dbReference type="ARBA" id="ARBA00023274"/>
    </source>
</evidence>
<comment type="similarity">
    <text evidence="1">Belongs to the universal ribosomal protein uL14 family.</text>
</comment>